<dbReference type="Gene3D" id="1.10.10.10">
    <property type="entry name" value="Winged helix-like DNA-binding domain superfamily/Winged helix DNA-binding domain"/>
    <property type="match status" value="1"/>
</dbReference>
<dbReference type="InterPro" id="IPR043135">
    <property type="entry name" value="Fur_C"/>
</dbReference>
<evidence type="ECO:0000313" key="7">
    <source>
        <dbReference type="EMBL" id="SFV91066.1"/>
    </source>
</evidence>
<dbReference type="GO" id="GO:0003700">
    <property type="term" value="F:DNA-binding transcription factor activity"/>
    <property type="evidence" value="ECO:0007669"/>
    <property type="project" value="InterPro"/>
</dbReference>
<protein>
    <submittedName>
        <fullName evidence="7">Peroxide stress regulator Ferric uptake regulation protein Fe2+/Zn2+ uptake regulation proteins</fullName>
    </submittedName>
</protein>
<keyword evidence="4" id="KW-0805">Transcription regulation</keyword>
<dbReference type="GO" id="GO:1900376">
    <property type="term" value="P:regulation of secondary metabolite biosynthetic process"/>
    <property type="evidence" value="ECO:0007669"/>
    <property type="project" value="TreeGrafter"/>
</dbReference>
<dbReference type="AlphaFoldDB" id="A0A1W1EB64"/>
<keyword evidence="6" id="KW-0804">Transcription</keyword>
<dbReference type="GO" id="GO:0008270">
    <property type="term" value="F:zinc ion binding"/>
    <property type="evidence" value="ECO:0007669"/>
    <property type="project" value="TreeGrafter"/>
</dbReference>
<evidence type="ECO:0000256" key="3">
    <source>
        <dbReference type="ARBA" id="ARBA00022833"/>
    </source>
</evidence>
<dbReference type="InterPro" id="IPR036390">
    <property type="entry name" value="WH_DNA-bd_sf"/>
</dbReference>
<keyword evidence="2" id="KW-0678">Repressor</keyword>
<dbReference type="GO" id="GO:0045892">
    <property type="term" value="P:negative regulation of DNA-templated transcription"/>
    <property type="evidence" value="ECO:0007669"/>
    <property type="project" value="TreeGrafter"/>
</dbReference>
<dbReference type="InterPro" id="IPR002481">
    <property type="entry name" value="FUR"/>
</dbReference>
<dbReference type="GO" id="GO:0000976">
    <property type="term" value="F:transcription cis-regulatory region binding"/>
    <property type="evidence" value="ECO:0007669"/>
    <property type="project" value="TreeGrafter"/>
</dbReference>
<dbReference type="CDD" id="cd07153">
    <property type="entry name" value="Fur_like"/>
    <property type="match status" value="1"/>
</dbReference>
<dbReference type="PANTHER" id="PTHR33202:SF7">
    <property type="entry name" value="FERRIC UPTAKE REGULATION PROTEIN"/>
    <property type="match status" value="1"/>
</dbReference>
<dbReference type="PANTHER" id="PTHR33202">
    <property type="entry name" value="ZINC UPTAKE REGULATION PROTEIN"/>
    <property type="match status" value="1"/>
</dbReference>
<sequence length="140" mass="15871">MTDYAVLLKESDLKATFQRMNILGVVEKYGHMSVDDIYAEVVKVHPSLSLATVYKNIILMVEKGVLVEVPIVGKKSKYELAKEDHIHLVCTECGAVEDKMCLEKTDALFHHLSQEEHFNLNRRQVNLYGVCQKCQMSVAS</sequence>
<accession>A0A1W1EB64</accession>
<keyword evidence="3" id="KW-0862">Zinc</keyword>
<keyword evidence="5" id="KW-0238">DNA-binding</keyword>
<dbReference type="InterPro" id="IPR036388">
    <property type="entry name" value="WH-like_DNA-bd_sf"/>
</dbReference>
<comment type="similarity">
    <text evidence="1">Belongs to the Fur family.</text>
</comment>
<gene>
    <name evidence="7" type="ORF">MNB_SV-4-620</name>
</gene>
<dbReference type="Pfam" id="PF01475">
    <property type="entry name" value="FUR"/>
    <property type="match status" value="1"/>
</dbReference>
<name>A0A1W1EB64_9ZZZZ</name>
<evidence type="ECO:0000256" key="4">
    <source>
        <dbReference type="ARBA" id="ARBA00023015"/>
    </source>
</evidence>
<dbReference type="EMBL" id="FPIB01000027">
    <property type="protein sequence ID" value="SFV91066.1"/>
    <property type="molecule type" value="Genomic_DNA"/>
</dbReference>
<organism evidence="7">
    <name type="scientific">hydrothermal vent metagenome</name>
    <dbReference type="NCBI Taxonomy" id="652676"/>
    <lineage>
        <taxon>unclassified sequences</taxon>
        <taxon>metagenomes</taxon>
        <taxon>ecological metagenomes</taxon>
    </lineage>
</organism>
<dbReference type="Gene3D" id="3.30.1490.190">
    <property type="match status" value="1"/>
</dbReference>
<evidence type="ECO:0000256" key="5">
    <source>
        <dbReference type="ARBA" id="ARBA00023125"/>
    </source>
</evidence>
<reference evidence="7" key="1">
    <citation type="submission" date="2016-10" db="EMBL/GenBank/DDBJ databases">
        <authorList>
            <person name="de Groot N.N."/>
        </authorList>
    </citation>
    <scope>NUCLEOTIDE SEQUENCE</scope>
</reference>
<evidence type="ECO:0000256" key="6">
    <source>
        <dbReference type="ARBA" id="ARBA00023163"/>
    </source>
</evidence>
<evidence type="ECO:0000256" key="1">
    <source>
        <dbReference type="ARBA" id="ARBA00007957"/>
    </source>
</evidence>
<proteinExistence type="inferred from homology"/>
<evidence type="ECO:0000256" key="2">
    <source>
        <dbReference type="ARBA" id="ARBA00022491"/>
    </source>
</evidence>
<dbReference type="SUPFAM" id="SSF46785">
    <property type="entry name" value="Winged helix' DNA-binding domain"/>
    <property type="match status" value="1"/>
</dbReference>